<name>Q2SNU1_HAHCH</name>
<reference evidence="1 2" key="1">
    <citation type="journal article" date="2005" name="Nucleic Acids Res.">
        <title>Genomic blueprint of Hahella chejuensis, a marine microbe producing an algicidal agent.</title>
        <authorList>
            <person name="Jeong H."/>
            <person name="Yim J.H."/>
            <person name="Lee C."/>
            <person name="Choi S.-H."/>
            <person name="Park Y.K."/>
            <person name="Yoon S.H."/>
            <person name="Hur C.-G."/>
            <person name="Kang H.-Y."/>
            <person name="Kim D."/>
            <person name="Lee H.H."/>
            <person name="Park K.H."/>
            <person name="Park S.-H."/>
            <person name="Park H.-S."/>
            <person name="Lee H.K."/>
            <person name="Oh T.K."/>
            <person name="Kim J.F."/>
        </authorList>
    </citation>
    <scope>NUCLEOTIDE SEQUENCE [LARGE SCALE GENOMIC DNA]</scope>
    <source>
        <strain evidence="1 2">KCTC 2396</strain>
    </source>
</reference>
<dbReference type="RefSeq" id="WP_011394760.1">
    <property type="nucleotide sequence ID" value="NC_007645.1"/>
</dbReference>
<organism evidence="1 2">
    <name type="scientific">Hahella chejuensis (strain KCTC 2396)</name>
    <dbReference type="NCBI Taxonomy" id="349521"/>
    <lineage>
        <taxon>Bacteria</taxon>
        <taxon>Pseudomonadati</taxon>
        <taxon>Pseudomonadota</taxon>
        <taxon>Gammaproteobacteria</taxon>
        <taxon>Oceanospirillales</taxon>
        <taxon>Hahellaceae</taxon>
        <taxon>Hahella</taxon>
    </lineage>
</organism>
<dbReference type="Proteomes" id="UP000000238">
    <property type="component" value="Chromosome"/>
</dbReference>
<dbReference type="KEGG" id="hch:HCH_00787"/>
<sequence length="119" mass="13320">MSLTASLADQAEAHELQNQPELPPPSLEQLLTSGATISHCIHLCPLHVWMAQGSYRCKTQGVQASFWVYAEYRDRRGASRYASFRFASAQQALDFVRFRLTAMALPAISSEQSHRRPLG</sequence>
<dbReference type="EMBL" id="CP000155">
    <property type="protein sequence ID" value="ABC27683.1"/>
    <property type="molecule type" value="Genomic_DNA"/>
</dbReference>
<dbReference type="AlphaFoldDB" id="Q2SNU1"/>
<protein>
    <submittedName>
        <fullName evidence="1">Uncharacterized protein</fullName>
    </submittedName>
</protein>
<gene>
    <name evidence="1" type="ordered locus">HCH_00787</name>
</gene>
<evidence type="ECO:0000313" key="1">
    <source>
        <dbReference type="EMBL" id="ABC27683.1"/>
    </source>
</evidence>
<dbReference type="HOGENOM" id="CLU_2058068_0_0_6"/>
<dbReference type="eggNOG" id="ENOG502ZR3J">
    <property type="taxonomic scope" value="Bacteria"/>
</dbReference>
<keyword evidence="2" id="KW-1185">Reference proteome</keyword>
<proteinExistence type="predicted"/>
<accession>Q2SNU1</accession>
<evidence type="ECO:0000313" key="2">
    <source>
        <dbReference type="Proteomes" id="UP000000238"/>
    </source>
</evidence>
<dbReference type="OrthoDB" id="6198813at2"/>